<gene>
    <name evidence="3" type="ORF">BpHYR1_009206</name>
</gene>
<proteinExistence type="predicted"/>
<dbReference type="Gene3D" id="3.40.50.300">
    <property type="entry name" value="P-loop containing nucleotide triphosphate hydrolases"/>
    <property type="match status" value="1"/>
</dbReference>
<protein>
    <submittedName>
        <fullName evidence="3">ATPase family AAA domain-containing 5</fullName>
    </submittedName>
</protein>
<evidence type="ECO:0000313" key="3">
    <source>
        <dbReference type="EMBL" id="RNA02469.1"/>
    </source>
</evidence>
<evidence type="ECO:0000256" key="1">
    <source>
        <dbReference type="SAM" id="MobiDB-lite"/>
    </source>
</evidence>
<organism evidence="3 4">
    <name type="scientific">Brachionus plicatilis</name>
    <name type="common">Marine rotifer</name>
    <name type="synonym">Brachionus muelleri</name>
    <dbReference type="NCBI Taxonomy" id="10195"/>
    <lineage>
        <taxon>Eukaryota</taxon>
        <taxon>Metazoa</taxon>
        <taxon>Spiralia</taxon>
        <taxon>Gnathifera</taxon>
        <taxon>Rotifera</taxon>
        <taxon>Eurotatoria</taxon>
        <taxon>Monogononta</taxon>
        <taxon>Pseudotrocha</taxon>
        <taxon>Ploima</taxon>
        <taxon>Brachionidae</taxon>
        <taxon>Brachionus</taxon>
    </lineage>
</organism>
<dbReference type="GO" id="GO:0003677">
    <property type="term" value="F:DNA binding"/>
    <property type="evidence" value="ECO:0007669"/>
    <property type="project" value="TreeGrafter"/>
</dbReference>
<dbReference type="AlphaFoldDB" id="A0A3M7PU41"/>
<dbReference type="STRING" id="10195.A0A3M7PU41"/>
<dbReference type="Gene3D" id="1.10.8.60">
    <property type="match status" value="1"/>
</dbReference>
<dbReference type="SMART" id="SM00382">
    <property type="entry name" value="AAA"/>
    <property type="match status" value="1"/>
</dbReference>
<dbReference type="GO" id="GO:0016887">
    <property type="term" value="F:ATP hydrolysis activity"/>
    <property type="evidence" value="ECO:0007669"/>
    <property type="project" value="InterPro"/>
</dbReference>
<dbReference type="InterPro" id="IPR003959">
    <property type="entry name" value="ATPase_AAA_core"/>
</dbReference>
<keyword evidence="4" id="KW-1185">Reference proteome</keyword>
<sequence length="750" mass="85880">MATKKSAFDVLMNKINKKDDNRQKIEKDNKKEPNENDIIILIEDVVKLDENNKKLETSATKPAEVYIPLKVQHIHQYTDEEINFLKGQIEPKFELKPKTELNFGPLDQKLDFNFSKYNNIIPKCSCSQPIDNVTFSISQTIDSLDKQIDTISEERPGLSDTLNDASLDMSQLSEPNSPARPRQSKRRKTDSNQILACTHQLWTEKHQFSDEKDIVTNKSQIERLKEWLRGWKSTLCKNLDSRGTDGDESDSDFSCDSDFSSAESFVNGRKFYSNAVLLSGPHGSGKTSSVYSVAKQLGFKVFEVNSSSSRCKSQIIQELDGALNSHHVSGSKKDLSATTSFKMEKFFNSIEKACGKSRKRKNSLRREAVLTNASGLIEHEQSSVNIHKESLILFDEIDVVFREDVGFWSAVNHFIKKSKKPIVLTTSDEFIQEKVNLNVEKIDFGRPRIDAAVRFLKSVAKAESMRLDTSTAYKISHECKCDMRKSINQLQIMLTNADRCQMKKFKSAAMHTNLNLNSFFIHQTNCALHVEGYYLDQLLFMDKLSKRILNYLHLETGCVFNQEQPANFKRYDLLILKDGLGDHVTISGAFNPFMNQSSAAECKLAEEDLTKLDTTFVKQDLFEFFKVFNFLLNGKNIDFYEWLNYGRVHEFNFSSNVSVNRLAQALSRFTSSKAIALDYRPFLHEICKHEQSKQAKQVNKRRYVHYLSYLNIGLSREDYALLATSALDENVLDVKTESNFMFDPNIFSNE</sequence>
<dbReference type="PANTHER" id="PTHR23389">
    <property type="entry name" value="CHROMOSOME TRANSMISSION FIDELITY FACTOR 18"/>
    <property type="match status" value="1"/>
</dbReference>
<evidence type="ECO:0000259" key="2">
    <source>
        <dbReference type="SMART" id="SM00382"/>
    </source>
</evidence>
<dbReference type="InterPro" id="IPR003593">
    <property type="entry name" value="AAA+_ATPase"/>
</dbReference>
<accession>A0A3M7PU41</accession>
<feature type="domain" description="AAA+ ATPase" evidence="2">
    <location>
        <begin position="272"/>
        <end position="448"/>
    </location>
</feature>
<feature type="region of interest" description="Disordered" evidence="1">
    <location>
        <begin position="154"/>
        <end position="191"/>
    </location>
</feature>
<dbReference type="InterPro" id="IPR027417">
    <property type="entry name" value="P-loop_NTPase"/>
</dbReference>
<dbReference type="GO" id="GO:0005524">
    <property type="term" value="F:ATP binding"/>
    <property type="evidence" value="ECO:0007669"/>
    <property type="project" value="InterPro"/>
</dbReference>
<dbReference type="PANTHER" id="PTHR23389:SF21">
    <property type="entry name" value="ATPASE FAMILY AAA DOMAIN-CONTAINING PROTEIN 5"/>
    <property type="match status" value="1"/>
</dbReference>
<dbReference type="EMBL" id="REGN01008867">
    <property type="protein sequence ID" value="RNA02469.1"/>
    <property type="molecule type" value="Genomic_DNA"/>
</dbReference>
<name>A0A3M7PU41_BRAPC</name>
<dbReference type="OrthoDB" id="9996895at2759"/>
<reference evidence="3 4" key="1">
    <citation type="journal article" date="2018" name="Sci. Rep.">
        <title>Genomic signatures of local adaptation to the degree of environmental predictability in rotifers.</title>
        <authorList>
            <person name="Franch-Gras L."/>
            <person name="Hahn C."/>
            <person name="Garcia-Roger E.M."/>
            <person name="Carmona M.J."/>
            <person name="Serra M."/>
            <person name="Gomez A."/>
        </authorList>
    </citation>
    <scope>NUCLEOTIDE SEQUENCE [LARGE SCALE GENOMIC DNA]</scope>
    <source>
        <strain evidence="3">HYR1</strain>
    </source>
</reference>
<evidence type="ECO:0000313" key="4">
    <source>
        <dbReference type="Proteomes" id="UP000276133"/>
    </source>
</evidence>
<dbReference type="Proteomes" id="UP000276133">
    <property type="component" value="Unassembled WGS sequence"/>
</dbReference>
<dbReference type="GO" id="GO:0005634">
    <property type="term" value="C:nucleus"/>
    <property type="evidence" value="ECO:0007669"/>
    <property type="project" value="TreeGrafter"/>
</dbReference>
<dbReference type="SUPFAM" id="SSF52540">
    <property type="entry name" value="P-loop containing nucleoside triphosphate hydrolases"/>
    <property type="match status" value="1"/>
</dbReference>
<feature type="compositionally biased region" description="Polar residues" evidence="1">
    <location>
        <begin position="160"/>
        <end position="176"/>
    </location>
</feature>
<comment type="caution">
    <text evidence="3">The sequence shown here is derived from an EMBL/GenBank/DDBJ whole genome shotgun (WGS) entry which is preliminary data.</text>
</comment>
<dbReference type="Pfam" id="PF00004">
    <property type="entry name" value="AAA"/>
    <property type="match status" value="1"/>
</dbReference>